<comment type="caution">
    <text evidence="2">The sequence shown here is derived from an EMBL/GenBank/DDBJ whole genome shotgun (WGS) entry which is preliminary data.</text>
</comment>
<dbReference type="Proteomes" id="UP001154282">
    <property type="component" value="Unassembled WGS sequence"/>
</dbReference>
<dbReference type="EMBL" id="CAMGYJ010000002">
    <property type="protein sequence ID" value="CAI0382854.1"/>
    <property type="molecule type" value="Genomic_DNA"/>
</dbReference>
<feature type="chain" id="PRO_5043740235" description="Defensin-like protein" evidence="1">
    <location>
        <begin position="22"/>
        <end position="106"/>
    </location>
</feature>
<proteinExistence type="predicted"/>
<name>A0AAV0HEG8_9ROSI</name>
<evidence type="ECO:0000313" key="3">
    <source>
        <dbReference type="Proteomes" id="UP001154282"/>
    </source>
</evidence>
<organism evidence="2 3">
    <name type="scientific">Linum tenue</name>
    <dbReference type="NCBI Taxonomy" id="586396"/>
    <lineage>
        <taxon>Eukaryota</taxon>
        <taxon>Viridiplantae</taxon>
        <taxon>Streptophyta</taxon>
        <taxon>Embryophyta</taxon>
        <taxon>Tracheophyta</taxon>
        <taxon>Spermatophyta</taxon>
        <taxon>Magnoliopsida</taxon>
        <taxon>eudicotyledons</taxon>
        <taxon>Gunneridae</taxon>
        <taxon>Pentapetalae</taxon>
        <taxon>rosids</taxon>
        <taxon>fabids</taxon>
        <taxon>Malpighiales</taxon>
        <taxon>Linaceae</taxon>
        <taxon>Linum</taxon>
    </lineage>
</organism>
<evidence type="ECO:0000313" key="2">
    <source>
        <dbReference type="EMBL" id="CAI0382854.1"/>
    </source>
</evidence>
<feature type="signal peptide" evidence="1">
    <location>
        <begin position="1"/>
        <end position="21"/>
    </location>
</feature>
<accession>A0AAV0HEG8</accession>
<evidence type="ECO:0008006" key="4">
    <source>
        <dbReference type="Google" id="ProtNLM"/>
    </source>
</evidence>
<sequence>MAKRSSSSIIFILLLICLFHGNTIVAFQRHRLGRGTEFCDRFASFPQKLLHIRDGYCYDSVCDNACRNKFGGIGLLVAGQCEDKSCACYAPCYDLFDPPQADAKLN</sequence>
<protein>
    <recommendedName>
        <fullName evidence="4">Defensin-like protein</fullName>
    </recommendedName>
</protein>
<reference evidence="2" key="1">
    <citation type="submission" date="2022-08" db="EMBL/GenBank/DDBJ databases">
        <authorList>
            <person name="Gutierrez-Valencia J."/>
        </authorList>
    </citation>
    <scope>NUCLEOTIDE SEQUENCE</scope>
</reference>
<dbReference type="AlphaFoldDB" id="A0AAV0HEG8"/>
<gene>
    <name evidence="2" type="ORF">LITE_LOCUS3741</name>
</gene>
<keyword evidence="1" id="KW-0732">Signal</keyword>
<evidence type="ECO:0000256" key="1">
    <source>
        <dbReference type="SAM" id="SignalP"/>
    </source>
</evidence>
<keyword evidence="3" id="KW-1185">Reference proteome</keyword>